<dbReference type="PROSITE" id="PS51462">
    <property type="entry name" value="NUDIX"/>
    <property type="match status" value="1"/>
</dbReference>
<dbReference type="EMBL" id="JBHUMY010000006">
    <property type="protein sequence ID" value="MFD2659899.1"/>
    <property type="molecule type" value="Genomic_DNA"/>
</dbReference>
<comment type="caution">
    <text evidence="3">The sequence shown here is derived from an EMBL/GenBank/DDBJ whole genome shotgun (WGS) entry which is preliminary data.</text>
</comment>
<dbReference type="InterPro" id="IPR015797">
    <property type="entry name" value="NUDIX_hydrolase-like_dom_sf"/>
</dbReference>
<sequence>MTKTDKKPLTAGVLITDGDVFLACRATGHNRYNLPKGMQEEGETPIETCCRECKEETGIVLDPDKLVDLGEFPYLRSKDLHLFLWLARTDELPPLNKLRCTSYFQHYHTRQRVAEIDDYRYLRFDKTDDWLDKSIARIINQIVDDGALRQH</sequence>
<feature type="domain" description="Nudix hydrolase" evidence="2">
    <location>
        <begin position="5"/>
        <end position="144"/>
    </location>
</feature>
<evidence type="ECO:0000259" key="2">
    <source>
        <dbReference type="PROSITE" id="PS51462"/>
    </source>
</evidence>
<dbReference type="InterPro" id="IPR000086">
    <property type="entry name" value="NUDIX_hydrolase_dom"/>
</dbReference>
<proteinExistence type="predicted"/>
<dbReference type="PANTHER" id="PTHR21340">
    <property type="entry name" value="DIADENOSINE 5,5-P1,P4-TETRAPHOSPHATE PYROPHOSPHOHYDROLASE MUTT"/>
    <property type="match status" value="1"/>
</dbReference>
<dbReference type="Gene3D" id="3.90.79.10">
    <property type="entry name" value="Nucleoside Triphosphate Pyrophosphohydrolase"/>
    <property type="match status" value="1"/>
</dbReference>
<dbReference type="RefSeq" id="WP_379270575.1">
    <property type="nucleotide sequence ID" value="NZ_JBHUGT010000032.1"/>
</dbReference>
<dbReference type="CDD" id="cd02883">
    <property type="entry name" value="NUDIX_Hydrolase"/>
    <property type="match status" value="1"/>
</dbReference>
<evidence type="ECO:0000256" key="1">
    <source>
        <dbReference type="ARBA" id="ARBA00022801"/>
    </source>
</evidence>
<reference evidence="4" key="1">
    <citation type="journal article" date="2019" name="Int. J. Syst. Evol. Microbiol.">
        <title>The Global Catalogue of Microorganisms (GCM) 10K type strain sequencing project: providing services to taxonomists for standard genome sequencing and annotation.</title>
        <authorList>
            <consortium name="The Broad Institute Genomics Platform"/>
            <consortium name="The Broad Institute Genome Sequencing Center for Infectious Disease"/>
            <person name="Wu L."/>
            <person name="Ma J."/>
        </authorList>
    </citation>
    <scope>NUCLEOTIDE SEQUENCE [LARGE SCALE GENOMIC DNA]</scope>
    <source>
        <strain evidence="4">TISTR 1827</strain>
    </source>
</reference>
<protein>
    <submittedName>
        <fullName evidence="3">NUDIX hydrolase</fullName>
    </submittedName>
</protein>
<dbReference type="InterPro" id="IPR051325">
    <property type="entry name" value="Nudix_hydrolase_domain"/>
</dbReference>
<dbReference type="Pfam" id="PF00293">
    <property type="entry name" value="NUDIX"/>
    <property type="match status" value="1"/>
</dbReference>
<accession>A0ABW5QU49</accession>
<dbReference type="PANTHER" id="PTHR21340:SF0">
    <property type="entry name" value="BIS(5'-NUCLEOSYL)-TETRAPHOSPHATASE [ASYMMETRICAL]"/>
    <property type="match status" value="1"/>
</dbReference>
<dbReference type="Proteomes" id="UP001597493">
    <property type="component" value="Unassembled WGS sequence"/>
</dbReference>
<evidence type="ECO:0000313" key="4">
    <source>
        <dbReference type="Proteomes" id="UP001597493"/>
    </source>
</evidence>
<organism evidence="3 4">
    <name type="scientific">Paenibacillus thailandensis</name>
    <dbReference type="NCBI Taxonomy" id="393250"/>
    <lineage>
        <taxon>Bacteria</taxon>
        <taxon>Bacillati</taxon>
        <taxon>Bacillota</taxon>
        <taxon>Bacilli</taxon>
        <taxon>Bacillales</taxon>
        <taxon>Paenibacillaceae</taxon>
        <taxon>Paenibacillus</taxon>
    </lineage>
</organism>
<keyword evidence="1 3" id="KW-0378">Hydrolase</keyword>
<gene>
    <name evidence="3" type="ORF">ACFSW5_06415</name>
</gene>
<keyword evidence="4" id="KW-1185">Reference proteome</keyword>
<dbReference type="SUPFAM" id="SSF55811">
    <property type="entry name" value="Nudix"/>
    <property type="match status" value="1"/>
</dbReference>
<name>A0ABW5QU49_9BACL</name>
<dbReference type="GO" id="GO:0016787">
    <property type="term" value="F:hydrolase activity"/>
    <property type="evidence" value="ECO:0007669"/>
    <property type="project" value="UniProtKB-KW"/>
</dbReference>
<evidence type="ECO:0000313" key="3">
    <source>
        <dbReference type="EMBL" id="MFD2659899.1"/>
    </source>
</evidence>